<name>A0A8J4LX82_9CHLO</name>
<evidence type="ECO:0000313" key="2">
    <source>
        <dbReference type="EMBL" id="GIM14520.1"/>
    </source>
</evidence>
<reference evidence="2" key="1">
    <citation type="journal article" date="2021" name="Proc. Natl. Acad. Sci. U.S.A.">
        <title>Three genomes in the algal genus Volvox reveal the fate of a haploid sex-determining region after a transition to homothallism.</title>
        <authorList>
            <person name="Yamamoto K."/>
            <person name="Hamaji T."/>
            <person name="Kawai-Toyooka H."/>
            <person name="Matsuzaki R."/>
            <person name="Takahashi F."/>
            <person name="Nishimura Y."/>
            <person name="Kawachi M."/>
            <person name="Noguchi H."/>
            <person name="Minakuchi Y."/>
            <person name="Umen J.G."/>
            <person name="Toyoda A."/>
            <person name="Nozaki H."/>
        </authorList>
    </citation>
    <scope>NUCLEOTIDE SEQUENCE</scope>
    <source>
        <strain evidence="2">NIES-3785</strain>
    </source>
</reference>
<sequence>QPGGSPPYRFAADVERNPNFTPSAPNTRRRPASADEDEGRRADGSNTGSSDEHNNDRDTAATMRRPRRPVPQTHARLHDGFQLYRQLGNVVFMLQKQQRQDNSPS</sequence>
<accession>A0A8J4LX82</accession>
<comment type="caution">
    <text evidence="2">The sequence shown here is derived from an EMBL/GenBank/DDBJ whole genome shotgun (WGS) entry which is preliminary data.</text>
</comment>
<feature type="non-terminal residue" evidence="2">
    <location>
        <position position="105"/>
    </location>
</feature>
<gene>
    <name evidence="2" type="ORF">Vretimale_17452</name>
</gene>
<dbReference type="Proteomes" id="UP000722791">
    <property type="component" value="Unassembled WGS sequence"/>
</dbReference>
<dbReference type="EMBL" id="BNCQ01000057">
    <property type="protein sequence ID" value="GIM14520.1"/>
    <property type="molecule type" value="Genomic_DNA"/>
</dbReference>
<feature type="compositionally biased region" description="Basic and acidic residues" evidence="1">
    <location>
        <begin position="50"/>
        <end position="59"/>
    </location>
</feature>
<feature type="non-terminal residue" evidence="2">
    <location>
        <position position="1"/>
    </location>
</feature>
<proteinExistence type="predicted"/>
<feature type="region of interest" description="Disordered" evidence="1">
    <location>
        <begin position="1"/>
        <end position="79"/>
    </location>
</feature>
<evidence type="ECO:0000313" key="3">
    <source>
        <dbReference type="Proteomes" id="UP000722791"/>
    </source>
</evidence>
<protein>
    <submittedName>
        <fullName evidence="2">Uncharacterized protein</fullName>
    </submittedName>
</protein>
<evidence type="ECO:0000256" key="1">
    <source>
        <dbReference type="SAM" id="MobiDB-lite"/>
    </source>
</evidence>
<organism evidence="2 3">
    <name type="scientific">Volvox reticuliferus</name>
    <dbReference type="NCBI Taxonomy" id="1737510"/>
    <lineage>
        <taxon>Eukaryota</taxon>
        <taxon>Viridiplantae</taxon>
        <taxon>Chlorophyta</taxon>
        <taxon>core chlorophytes</taxon>
        <taxon>Chlorophyceae</taxon>
        <taxon>CS clade</taxon>
        <taxon>Chlamydomonadales</taxon>
        <taxon>Volvocaceae</taxon>
        <taxon>Volvox</taxon>
    </lineage>
</organism>
<dbReference type="AlphaFoldDB" id="A0A8J4LX82"/>